<dbReference type="InterPro" id="IPR035901">
    <property type="entry name" value="GIY-YIG_endonuc_sf"/>
</dbReference>
<protein>
    <submittedName>
        <fullName evidence="3">Group I intron endonuclease</fullName>
    </submittedName>
</protein>
<accession>A0ABW8MLR5</accession>
<comment type="caution">
    <text evidence="3">The sequence shown here is derived from an EMBL/GenBank/DDBJ whole genome shotgun (WGS) entry which is preliminary data.</text>
</comment>
<comment type="similarity">
    <text evidence="1">To endonucleases of group I introns of fungi and phage.</text>
</comment>
<dbReference type="Proteomes" id="UP001620514">
    <property type="component" value="Unassembled WGS sequence"/>
</dbReference>
<dbReference type="EMBL" id="JBIYDN010000015">
    <property type="protein sequence ID" value="MFK4444624.1"/>
    <property type="molecule type" value="Genomic_DNA"/>
</dbReference>
<dbReference type="Pfam" id="PF01541">
    <property type="entry name" value="GIY-YIG"/>
    <property type="match status" value="1"/>
</dbReference>
<dbReference type="CDD" id="cd10437">
    <property type="entry name" value="GIY-YIG_HE_I-TevI_like"/>
    <property type="match status" value="1"/>
</dbReference>
<keyword evidence="4" id="KW-1185">Reference proteome</keyword>
<dbReference type="NCBIfam" id="TIGR01453">
    <property type="entry name" value="grpIintron_endo"/>
    <property type="match status" value="1"/>
</dbReference>
<dbReference type="GO" id="GO:0004519">
    <property type="term" value="F:endonuclease activity"/>
    <property type="evidence" value="ECO:0007669"/>
    <property type="project" value="UniProtKB-KW"/>
</dbReference>
<proteinExistence type="predicted"/>
<dbReference type="InterPro" id="IPR006350">
    <property type="entry name" value="Intron_endoG1"/>
</dbReference>
<evidence type="ECO:0000313" key="4">
    <source>
        <dbReference type="Proteomes" id="UP001620514"/>
    </source>
</evidence>
<dbReference type="SMART" id="SM00465">
    <property type="entry name" value="GIYc"/>
    <property type="match status" value="1"/>
</dbReference>
<name>A0ABW8MLR5_9BURK</name>
<keyword evidence="3" id="KW-0540">Nuclease</keyword>
<dbReference type="Gene3D" id="3.40.1440.10">
    <property type="entry name" value="GIY-YIG endonuclease"/>
    <property type="match status" value="1"/>
</dbReference>
<dbReference type="Pfam" id="PF07460">
    <property type="entry name" value="NUMOD3"/>
    <property type="match status" value="2"/>
</dbReference>
<organism evidence="3 4">
    <name type="scientific">Caballeronia udeis</name>
    <dbReference type="NCBI Taxonomy" id="1232866"/>
    <lineage>
        <taxon>Bacteria</taxon>
        <taxon>Pseudomonadati</taxon>
        <taxon>Pseudomonadota</taxon>
        <taxon>Betaproteobacteria</taxon>
        <taxon>Burkholderiales</taxon>
        <taxon>Burkholderiaceae</taxon>
        <taxon>Caballeronia</taxon>
    </lineage>
</organism>
<dbReference type="InterPro" id="IPR003611">
    <property type="entry name" value="NUMOD3"/>
</dbReference>
<dbReference type="InterPro" id="IPR000305">
    <property type="entry name" value="GIY-YIG_endonuc"/>
</dbReference>
<evidence type="ECO:0000313" key="3">
    <source>
        <dbReference type="EMBL" id="MFK4444624.1"/>
    </source>
</evidence>
<feature type="domain" description="GIY-YIG" evidence="2">
    <location>
        <begin position="1"/>
        <end position="86"/>
    </location>
</feature>
<dbReference type="PROSITE" id="PS50164">
    <property type="entry name" value="GIY_YIG"/>
    <property type="match status" value="1"/>
</dbReference>
<reference evidence="3 4" key="2">
    <citation type="submission" date="2024-11" db="EMBL/GenBank/DDBJ databases">
        <title>Using genomics to understand microbial adaptation to soil warming.</title>
        <authorList>
            <person name="Deangelis K.M. PhD."/>
        </authorList>
    </citation>
    <scope>NUCLEOTIDE SEQUENCE [LARGE SCALE GENOMIC DNA]</scope>
    <source>
        <strain evidence="3 4">GAS97</strain>
    </source>
</reference>
<evidence type="ECO:0000259" key="2">
    <source>
        <dbReference type="PROSITE" id="PS50164"/>
    </source>
</evidence>
<dbReference type="RefSeq" id="WP_404609715.1">
    <property type="nucleotide sequence ID" value="NZ_JBIYDN010000015.1"/>
</dbReference>
<keyword evidence="3" id="KW-0378">Hydrolase</keyword>
<dbReference type="SUPFAM" id="SSF82771">
    <property type="entry name" value="GIY-YIG endonuclease"/>
    <property type="match status" value="1"/>
</dbReference>
<keyword evidence="3" id="KW-0255">Endonuclease</keyword>
<reference evidence="3 4" key="1">
    <citation type="submission" date="2024-10" db="EMBL/GenBank/DDBJ databases">
        <authorList>
            <person name="Deangelis K."/>
            <person name="Huntemann M."/>
            <person name="Clum A."/>
            <person name="Wang J."/>
            <person name="Palaniappan K."/>
            <person name="Ritter S."/>
            <person name="Chen I.-M."/>
            <person name="Stamatis D."/>
            <person name="Reddy T."/>
            <person name="O'Malley R."/>
            <person name="Daum C."/>
            <person name="Ng V."/>
            <person name="Ivanova N."/>
            <person name="Kyrpides N."/>
            <person name="Woyke T."/>
        </authorList>
    </citation>
    <scope>NUCLEOTIDE SEQUENCE [LARGE SCALE GENOMIC DNA]</scope>
    <source>
        <strain evidence="3 4">GAS97</strain>
    </source>
</reference>
<sequence>MASGVYKIINSVTGECYIGSTRSMRGRMAEHKYKLRCGKHNAMLQRAWDYFGEEVFEFVLIESCPLDSLKEREQFWMDTLRPAYNISPNSKDQTGTKHSIETRKLVSESLRGNKRTLGFKHRPETRERMSSRLMGVKKTDEHLAKLRAGYAAYRARLNLSKGIGNVGMD</sequence>
<gene>
    <name evidence="3" type="ORF">ABH943_004646</name>
</gene>
<evidence type="ECO:0000256" key="1">
    <source>
        <dbReference type="ARBA" id="ARBA00010045"/>
    </source>
</evidence>